<dbReference type="Gene3D" id="3.40.190.10">
    <property type="entry name" value="Periplasmic binding protein-like II"/>
    <property type="match status" value="2"/>
</dbReference>
<dbReference type="Proteomes" id="UP001079657">
    <property type="component" value="Unassembled WGS sequence"/>
</dbReference>
<organism evidence="6 7">
    <name type="scientific">Clostridium ganghwense</name>
    <dbReference type="NCBI Taxonomy" id="312089"/>
    <lineage>
        <taxon>Bacteria</taxon>
        <taxon>Bacillati</taxon>
        <taxon>Bacillota</taxon>
        <taxon>Clostridia</taxon>
        <taxon>Eubacteriales</taxon>
        <taxon>Clostridiaceae</taxon>
        <taxon>Clostridium</taxon>
    </lineage>
</organism>
<evidence type="ECO:0000313" key="6">
    <source>
        <dbReference type="EMBL" id="MCY6371421.1"/>
    </source>
</evidence>
<feature type="chain" id="PRO_5046075376" evidence="5">
    <location>
        <begin position="22"/>
        <end position="349"/>
    </location>
</feature>
<dbReference type="SUPFAM" id="SSF53850">
    <property type="entry name" value="Periplasmic binding protein-like II"/>
    <property type="match status" value="1"/>
</dbReference>
<comment type="subcellular location">
    <subcellularLocation>
        <location evidence="1">Periplasm</location>
    </subcellularLocation>
</comment>
<dbReference type="PANTHER" id="PTHR30222:SF17">
    <property type="entry name" value="SPERMIDINE_PUTRESCINE-BINDING PERIPLASMIC PROTEIN"/>
    <property type="match status" value="1"/>
</dbReference>
<keyword evidence="3 5" id="KW-0732">Signal</keyword>
<evidence type="ECO:0000256" key="4">
    <source>
        <dbReference type="ARBA" id="ARBA00022764"/>
    </source>
</evidence>
<evidence type="ECO:0000313" key="7">
    <source>
        <dbReference type="Proteomes" id="UP001079657"/>
    </source>
</evidence>
<dbReference type="PANTHER" id="PTHR30222">
    <property type="entry name" value="SPERMIDINE/PUTRESCINE-BINDING PERIPLASMIC PROTEIN"/>
    <property type="match status" value="1"/>
</dbReference>
<keyword evidence="4" id="KW-0574">Periplasm</keyword>
<sequence length="349" mass="40363">MKQFKKLLSLVITVITLTALVAGCGQKKDTKVLNVYNWGDYMDESVLKDFEKEYGIKVNYEVYDTNENMYTKVKNGGSNYDICIPSDYMITKMINEDMLEKIDFNNISSYKQIGDKFKNLAFDPKNEYSVPYMWGTFGIIYNSKMVKEPVDSWNILWDEKYKGEILMFNSLRDTISISLKRLGYSMNSTNPNEIEKAKQELVKQKPLVRAYVVDEVKDMMVQEEAALAVVWAGDAMTMMKRNPDLKYVIPKEGSNMWFDNIVIPKGSKHKKEAELFIDFLTRADIAKKNADYIGYSTPNTETYKMLDEDIKNSKTAYPDDEALKECEVFINLGNNIKLYDDAWTEIKAK</sequence>
<dbReference type="Pfam" id="PF13416">
    <property type="entry name" value="SBP_bac_8"/>
    <property type="match status" value="1"/>
</dbReference>
<dbReference type="RefSeq" id="WP_268050284.1">
    <property type="nucleotide sequence ID" value="NZ_JAPQES010000004.1"/>
</dbReference>
<evidence type="ECO:0000256" key="3">
    <source>
        <dbReference type="ARBA" id="ARBA00022729"/>
    </source>
</evidence>
<comment type="caution">
    <text evidence="6">The sequence shown here is derived from an EMBL/GenBank/DDBJ whole genome shotgun (WGS) entry which is preliminary data.</text>
</comment>
<dbReference type="PIRSF" id="PIRSF019574">
    <property type="entry name" value="Periplasmic_polyamine_BP"/>
    <property type="match status" value="1"/>
</dbReference>
<keyword evidence="2" id="KW-0813">Transport</keyword>
<dbReference type="PRINTS" id="PR00909">
    <property type="entry name" value="SPERMDNBNDNG"/>
</dbReference>
<dbReference type="CDD" id="cd13590">
    <property type="entry name" value="PBP2_PotD_PotF_like"/>
    <property type="match status" value="1"/>
</dbReference>
<feature type="signal peptide" evidence="5">
    <location>
        <begin position="1"/>
        <end position="21"/>
    </location>
</feature>
<evidence type="ECO:0000256" key="1">
    <source>
        <dbReference type="ARBA" id="ARBA00004418"/>
    </source>
</evidence>
<name>A0ABT4CQT9_9CLOT</name>
<reference evidence="6" key="1">
    <citation type="submission" date="2022-12" db="EMBL/GenBank/DDBJ databases">
        <authorList>
            <person name="Wang J."/>
        </authorList>
    </citation>
    <scope>NUCLEOTIDE SEQUENCE</scope>
    <source>
        <strain evidence="6">HY-42-06</strain>
    </source>
</reference>
<evidence type="ECO:0000256" key="5">
    <source>
        <dbReference type="SAM" id="SignalP"/>
    </source>
</evidence>
<protein>
    <submittedName>
        <fullName evidence="6">Spermidine/putrescine ABC transporter substrate-binding protein</fullName>
    </submittedName>
</protein>
<dbReference type="InterPro" id="IPR001188">
    <property type="entry name" value="Sperm_putr-bd"/>
</dbReference>
<dbReference type="EMBL" id="JAPQES010000004">
    <property type="protein sequence ID" value="MCY6371421.1"/>
    <property type="molecule type" value="Genomic_DNA"/>
</dbReference>
<dbReference type="InterPro" id="IPR006059">
    <property type="entry name" value="SBP"/>
</dbReference>
<gene>
    <name evidence="6" type="ORF">OXH55_12295</name>
</gene>
<evidence type="ECO:0000256" key="2">
    <source>
        <dbReference type="ARBA" id="ARBA00022448"/>
    </source>
</evidence>
<keyword evidence="7" id="KW-1185">Reference proteome</keyword>
<proteinExistence type="predicted"/>
<dbReference type="PROSITE" id="PS51257">
    <property type="entry name" value="PROKAR_LIPOPROTEIN"/>
    <property type="match status" value="1"/>
</dbReference>
<accession>A0ABT4CQT9</accession>